<evidence type="ECO:0000313" key="3">
    <source>
        <dbReference type="Proteomes" id="UP000245390"/>
    </source>
</evidence>
<comment type="caution">
    <text evidence="2">The sequence shown here is derived from an EMBL/GenBank/DDBJ whole genome shotgun (WGS) entry which is preliminary data.</text>
</comment>
<protein>
    <recommendedName>
        <fullName evidence="4">Late embryogenesis abundant protein</fullName>
    </recommendedName>
</protein>
<feature type="compositionally biased region" description="Basic and acidic residues" evidence="1">
    <location>
        <begin position="67"/>
        <end position="77"/>
    </location>
</feature>
<dbReference type="Proteomes" id="UP000245390">
    <property type="component" value="Unassembled WGS sequence"/>
</dbReference>
<dbReference type="KEGG" id="salo:EF888_09675"/>
<organism evidence="2 3">
    <name type="scientific">Silicimonas algicola</name>
    <dbReference type="NCBI Taxonomy" id="1826607"/>
    <lineage>
        <taxon>Bacteria</taxon>
        <taxon>Pseudomonadati</taxon>
        <taxon>Pseudomonadota</taxon>
        <taxon>Alphaproteobacteria</taxon>
        <taxon>Rhodobacterales</taxon>
        <taxon>Paracoccaceae</taxon>
    </lineage>
</organism>
<accession>A0A316GAL4</accession>
<reference evidence="2 3" key="1">
    <citation type="submission" date="2018-05" db="EMBL/GenBank/DDBJ databases">
        <title>Genomic Encyclopedia of Type Strains, Phase IV (KMG-IV): sequencing the most valuable type-strain genomes for metagenomic binning, comparative biology and taxonomic classification.</title>
        <authorList>
            <person name="Goeker M."/>
        </authorList>
    </citation>
    <scope>NUCLEOTIDE SEQUENCE [LARGE SCALE GENOMIC DNA]</scope>
    <source>
        <strain evidence="2 3">DSM 103371</strain>
    </source>
</reference>
<dbReference type="AlphaFoldDB" id="A0A316GAL4"/>
<proteinExistence type="predicted"/>
<evidence type="ECO:0008006" key="4">
    <source>
        <dbReference type="Google" id="ProtNLM"/>
    </source>
</evidence>
<feature type="region of interest" description="Disordered" evidence="1">
    <location>
        <begin position="1"/>
        <end position="87"/>
    </location>
</feature>
<dbReference type="EMBL" id="QGGV01000003">
    <property type="protein sequence ID" value="PWK57056.1"/>
    <property type="molecule type" value="Genomic_DNA"/>
</dbReference>
<sequence length="200" mass="20919">MTKPASKTTGTDTDSMASKAGQSATEISDQAKDATKSTADAAKSEMNSAGNQAREALDEASVAAKRKAQEKADEAKAHVANSADRTASQIRDAGGAFEPGSLINEAAQRLADNLAEAASAVRTADLRTVQNDLSAFARRNPFLFFGGAAALGFAAARMMKASDRGHHALTDDTDDFDTTHGQPDYAGSRADVPTRNRTQI</sequence>
<keyword evidence="3" id="KW-1185">Reference proteome</keyword>
<feature type="region of interest" description="Disordered" evidence="1">
    <location>
        <begin position="170"/>
        <end position="200"/>
    </location>
</feature>
<gene>
    <name evidence="2" type="ORF">C8D95_103294</name>
</gene>
<name>A0A316GAL4_9RHOB</name>
<evidence type="ECO:0000256" key="1">
    <source>
        <dbReference type="SAM" id="MobiDB-lite"/>
    </source>
</evidence>
<dbReference type="RefSeq" id="WP_126918548.1">
    <property type="nucleotide sequence ID" value="NZ_CP034588.1"/>
</dbReference>
<feature type="compositionally biased region" description="Polar residues" evidence="1">
    <location>
        <begin position="1"/>
        <end position="28"/>
    </location>
</feature>
<evidence type="ECO:0000313" key="2">
    <source>
        <dbReference type="EMBL" id="PWK57056.1"/>
    </source>
</evidence>